<reference evidence="3 4" key="1">
    <citation type="submission" date="2017-05" db="EMBL/GenBank/DDBJ databases">
        <authorList>
            <person name="Song R."/>
            <person name="Chenine A.L."/>
            <person name="Ruprecht R.M."/>
        </authorList>
    </citation>
    <scope>NUCLEOTIDE SEQUENCE [LARGE SCALE GENOMIC DNA]</scope>
    <source>
        <strain evidence="3 4">CECT 7927</strain>
    </source>
</reference>
<dbReference type="Gene3D" id="3.50.50.60">
    <property type="entry name" value="FAD/NAD(P)-binding domain"/>
    <property type="match status" value="1"/>
</dbReference>
<dbReference type="PANTHER" id="PTHR43747">
    <property type="entry name" value="FAD-BINDING PROTEIN"/>
    <property type="match status" value="1"/>
</dbReference>
<keyword evidence="5" id="KW-1185">Reference proteome</keyword>
<dbReference type="InterPro" id="IPR050816">
    <property type="entry name" value="Flavin-dep_Halogenase_NPB"/>
</dbReference>
<protein>
    <submittedName>
        <fullName evidence="2">NAD(P)/FAD-dependent oxidoreductase</fullName>
        <ecNumber evidence="2">1.-.-.-</ecNumber>
    </submittedName>
    <submittedName>
        <fullName evidence="3">Tryptophan halogenase</fullName>
    </submittedName>
</protein>
<dbReference type="Proteomes" id="UP000196125">
    <property type="component" value="Unassembled WGS sequence"/>
</dbReference>
<keyword evidence="2" id="KW-0560">Oxidoreductase</keyword>
<dbReference type="SUPFAM" id="SSF51905">
    <property type="entry name" value="FAD/NAD(P)-binding domain"/>
    <property type="match status" value="1"/>
</dbReference>
<dbReference type="PANTHER" id="PTHR43747:SF1">
    <property type="entry name" value="SLR1998 PROTEIN"/>
    <property type="match status" value="1"/>
</dbReference>
<evidence type="ECO:0000313" key="5">
    <source>
        <dbReference type="Proteomes" id="UP001283366"/>
    </source>
</evidence>
<dbReference type="EMBL" id="JAWRCO010000001">
    <property type="protein sequence ID" value="MDW6001887.1"/>
    <property type="molecule type" value="Genomic_DNA"/>
</dbReference>
<dbReference type="Proteomes" id="UP001283366">
    <property type="component" value="Unassembled WGS sequence"/>
</dbReference>
<feature type="domain" description="FAD-binding" evidence="1">
    <location>
        <begin position="5"/>
        <end position="306"/>
    </location>
</feature>
<evidence type="ECO:0000313" key="3">
    <source>
        <dbReference type="EMBL" id="SMS00086.1"/>
    </source>
</evidence>
<accession>A0A1Y6IR30</accession>
<dbReference type="Pfam" id="PF01494">
    <property type="entry name" value="FAD_binding_3"/>
    <property type="match status" value="1"/>
</dbReference>
<dbReference type="RefSeq" id="WP_159457397.1">
    <property type="nucleotide sequence ID" value="NZ_AP024883.1"/>
</dbReference>
<dbReference type="EMBL" id="FXXI01000002">
    <property type="protein sequence ID" value="SMS00086.1"/>
    <property type="molecule type" value="Genomic_DNA"/>
</dbReference>
<dbReference type="EC" id="1.-.-.-" evidence="2"/>
<dbReference type="OrthoDB" id="103324at2"/>
<organism evidence="3 4">
    <name type="scientific">Vibrio mangrovi</name>
    <dbReference type="NCBI Taxonomy" id="474394"/>
    <lineage>
        <taxon>Bacteria</taxon>
        <taxon>Pseudomonadati</taxon>
        <taxon>Pseudomonadota</taxon>
        <taxon>Gammaproteobacteria</taxon>
        <taxon>Vibrionales</taxon>
        <taxon>Vibrionaceae</taxon>
        <taxon>Vibrio</taxon>
    </lineage>
</organism>
<gene>
    <name evidence="2" type="ORF">SBX37_03120</name>
    <name evidence="3" type="ORF">VIM7927_01327</name>
</gene>
<evidence type="ECO:0000259" key="1">
    <source>
        <dbReference type="Pfam" id="PF01494"/>
    </source>
</evidence>
<evidence type="ECO:0000313" key="2">
    <source>
        <dbReference type="EMBL" id="MDW6001887.1"/>
    </source>
</evidence>
<evidence type="ECO:0000313" key="4">
    <source>
        <dbReference type="Proteomes" id="UP000196125"/>
    </source>
</evidence>
<dbReference type="AlphaFoldDB" id="A0A1Y6IR30"/>
<dbReference type="GO" id="GO:0004497">
    <property type="term" value="F:monooxygenase activity"/>
    <property type="evidence" value="ECO:0007669"/>
    <property type="project" value="InterPro"/>
</dbReference>
<name>A0A1Y6IR30_9VIBR</name>
<reference evidence="2 5" key="2">
    <citation type="submission" date="2023-11" db="EMBL/GenBank/DDBJ databases">
        <title>Plant-associative lifestyle of Vibrio porteresiae and its evolutionary dynamics.</title>
        <authorList>
            <person name="Rameshkumar N."/>
            <person name="Kirti K."/>
        </authorList>
    </citation>
    <scope>NUCLEOTIDE SEQUENCE [LARGE SCALE GENOMIC DNA]</scope>
    <source>
        <strain evidence="2 5">MSSRF38</strain>
    </source>
</reference>
<sequence length="540" mass="62563">MENRDVIIIGGSKAGACLARQLKLSNPELDITIIERKNQFNSWVGESTLESFWDYMNKDLQLGHYLDSKFIYKHGLRFFFDNNDHSLPVNQMSEVGRSWYHSIPAVQIDRQVFDNDMVTFNREIGVEVRMGESVSDLEIDGEQGHTVITSKGTYKCRYLVDASGFSSPLGKKLGLIEPQDIKYSVSSMWGRFKFTNAIDQLGGTSWHERTNFTTRQLSTNHFMYKNYWFWLIPLDEQTVSIGLTSKDSQPDLGIKNQAAFIEFLQSHQCMKEILGDQFEIQDFQLMKRLSRRATVSFSKDRWFLTGMSSGFLDPMISPGSAYLTDANRMIGEIIQADLANDTTTFEGKIKAYNGYLYRWYESFKRHITGNYHGSYEVHRTNINASLIHWYGSILPKSFAKKYGYTESINSMTQEEIYQQIDKEVMMSGIYRVHQLAQEFEDVIKGHEYRLNQGEFFDIVLKEDQMMHSFTRGKYFNMSCEEIIDHDMLRAVYRNFIYSIHDFNNTQLNASEEKLSHAIECAISDQLSLAETMKLLLKEAA</sequence>
<proteinExistence type="predicted"/>
<dbReference type="InterPro" id="IPR036188">
    <property type="entry name" value="FAD/NAD-bd_sf"/>
</dbReference>
<dbReference type="InterPro" id="IPR002938">
    <property type="entry name" value="FAD-bd"/>
</dbReference>